<accession>A0AAD8J062</accession>
<dbReference type="Proteomes" id="UP001237642">
    <property type="component" value="Unassembled WGS sequence"/>
</dbReference>
<feature type="compositionally biased region" description="Basic and acidic residues" evidence="1">
    <location>
        <begin position="1"/>
        <end position="19"/>
    </location>
</feature>
<sequence length="623" mass="70127">MREMLLKQHGVDNDDRENTNVEANDNGFLFDEIVREEVSTKIPEAIASSPNMVAKIENDVSPVVGVQEGCETGDFLLADYSPETMEKLENVLQDLEEGHLNKRQKEVVAEGEVFVGEVADEVLEPVVEKVSEKIPQYADKVPEGAANQEEVEPIFNSTDLFGPEVEKPIFKINEVIAPDLNLGIARSAEEFVLHVTHELYEIHAPDEPIDDLETAFEKSMDVDMKDSGVVKSKVVVLRNDGGSGTSGLGKVTPVVPKRKIKLPSYLRSPFLQHFGSSAKEGLEPAKLDSLKGLCPFDDNIGNLPDMDLSEHFYNWLDAGLVMKKNRKKFYSKEDNIISPPFNLGSELISEKMWFHTIEYGSSNLSNSHVNVFFYYLRKLSKYGLSCEMKFTSTDCNFQKNLVSTCGLIAEYEDIESTFSANQDVLDVINGYGLAFSTPWYSVDYVLFPIWLPEQKYWLVAVLNFHKRIIRVHNTLSCEGITLIVKKALLPLCMLLPHYLLLTDFYSRTDINFSDACYTGKSKTDVLRLVMHNDYSAGTSIDSGVLMISIAEYFVRKKDFPEVSFDIACHRSRIAYSFYSYAIAKQINGYETEPEYLANGDGHGLGKRTRGGMVQTRKRKMGKA</sequence>
<feature type="region of interest" description="Disordered" evidence="1">
    <location>
        <begin position="600"/>
        <end position="623"/>
    </location>
</feature>
<protein>
    <recommendedName>
        <fullName evidence="4">Ubiquitin-like protease family profile domain-containing protein</fullName>
    </recommendedName>
</protein>
<evidence type="ECO:0000313" key="3">
    <source>
        <dbReference type="Proteomes" id="UP001237642"/>
    </source>
</evidence>
<gene>
    <name evidence="2" type="ORF">POM88_014315</name>
</gene>
<evidence type="ECO:0000256" key="1">
    <source>
        <dbReference type="SAM" id="MobiDB-lite"/>
    </source>
</evidence>
<evidence type="ECO:0000313" key="2">
    <source>
        <dbReference type="EMBL" id="KAK1395259.1"/>
    </source>
</evidence>
<comment type="caution">
    <text evidence="2">The sequence shown here is derived from an EMBL/GenBank/DDBJ whole genome shotgun (WGS) entry which is preliminary data.</text>
</comment>
<keyword evidence="3" id="KW-1185">Reference proteome</keyword>
<dbReference type="EMBL" id="JAUIZM010000003">
    <property type="protein sequence ID" value="KAK1395259.1"/>
    <property type="molecule type" value="Genomic_DNA"/>
</dbReference>
<dbReference type="AlphaFoldDB" id="A0AAD8J062"/>
<dbReference type="SUPFAM" id="SSF54001">
    <property type="entry name" value="Cysteine proteinases"/>
    <property type="match status" value="1"/>
</dbReference>
<name>A0AAD8J062_9APIA</name>
<feature type="region of interest" description="Disordered" evidence="1">
    <location>
        <begin position="1"/>
        <end position="22"/>
    </location>
</feature>
<dbReference type="Gene3D" id="3.40.395.10">
    <property type="entry name" value="Adenoviral Proteinase, Chain A"/>
    <property type="match status" value="1"/>
</dbReference>
<dbReference type="InterPro" id="IPR038765">
    <property type="entry name" value="Papain-like_cys_pep_sf"/>
</dbReference>
<feature type="compositionally biased region" description="Basic residues" evidence="1">
    <location>
        <begin position="604"/>
        <end position="623"/>
    </location>
</feature>
<reference evidence="2" key="2">
    <citation type="submission" date="2023-05" db="EMBL/GenBank/DDBJ databases">
        <authorList>
            <person name="Schelkunov M.I."/>
        </authorList>
    </citation>
    <scope>NUCLEOTIDE SEQUENCE</scope>
    <source>
        <strain evidence="2">Hsosn_3</strain>
        <tissue evidence="2">Leaf</tissue>
    </source>
</reference>
<reference evidence="2" key="1">
    <citation type="submission" date="2023-02" db="EMBL/GenBank/DDBJ databases">
        <title>Genome of toxic invasive species Heracleum sosnowskyi carries increased number of genes despite the absence of recent whole-genome duplications.</title>
        <authorList>
            <person name="Schelkunov M."/>
            <person name="Shtratnikova V."/>
            <person name="Makarenko M."/>
            <person name="Klepikova A."/>
            <person name="Omelchenko D."/>
            <person name="Novikova G."/>
            <person name="Obukhova E."/>
            <person name="Bogdanov V."/>
            <person name="Penin A."/>
            <person name="Logacheva M."/>
        </authorList>
    </citation>
    <scope>NUCLEOTIDE SEQUENCE</scope>
    <source>
        <strain evidence="2">Hsosn_3</strain>
        <tissue evidence="2">Leaf</tissue>
    </source>
</reference>
<evidence type="ECO:0008006" key="4">
    <source>
        <dbReference type="Google" id="ProtNLM"/>
    </source>
</evidence>
<organism evidence="2 3">
    <name type="scientific">Heracleum sosnowskyi</name>
    <dbReference type="NCBI Taxonomy" id="360622"/>
    <lineage>
        <taxon>Eukaryota</taxon>
        <taxon>Viridiplantae</taxon>
        <taxon>Streptophyta</taxon>
        <taxon>Embryophyta</taxon>
        <taxon>Tracheophyta</taxon>
        <taxon>Spermatophyta</taxon>
        <taxon>Magnoliopsida</taxon>
        <taxon>eudicotyledons</taxon>
        <taxon>Gunneridae</taxon>
        <taxon>Pentapetalae</taxon>
        <taxon>asterids</taxon>
        <taxon>campanulids</taxon>
        <taxon>Apiales</taxon>
        <taxon>Apiaceae</taxon>
        <taxon>Apioideae</taxon>
        <taxon>apioid superclade</taxon>
        <taxon>Tordylieae</taxon>
        <taxon>Tordyliinae</taxon>
        <taxon>Heracleum</taxon>
    </lineage>
</organism>
<proteinExistence type="predicted"/>